<dbReference type="PANTHER" id="PTHR43096">
    <property type="entry name" value="DNAJ HOMOLOG 1, MITOCHONDRIAL-RELATED"/>
    <property type="match status" value="1"/>
</dbReference>
<feature type="signal peptide" evidence="2">
    <location>
        <begin position="1"/>
        <end position="22"/>
    </location>
</feature>
<organism evidence="4 5">
    <name type="scientific">Anaeramoeba flamelloides</name>
    <dbReference type="NCBI Taxonomy" id="1746091"/>
    <lineage>
        <taxon>Eukaryota</taxon>
        <taxon>Metamonada</taxon>
        <taxon>Anaeramoebidae</taxon>
        <taxon>Anaeramoeba</taxon>
    </lineage>
</organism>
<evidence type="ECO:0000256" key="1">
    <source>
        <dbReference type="SAM" id="Phobius"/>
    </source>
</evidence>
<dbReference type="PRINTS" id="PR00625">
    <property type="entry name" value="JDOMAIN"/>
</dbReference>
<keyword evidence="1" id="KW-0812">Transmembrane</keyword>
<feature type="transmembrane region" description="Helical" evidence="1">
    <location>
        <begin position="549"/>
        <end position="568"/>
    </location>
</feature>
<comment type="caution">
    <text evidence="4">The sequence shown here is derived from an EMBL/GenBank/DDBJ whole genome shotgun (WGS) entry which is preliminary data.</text>
</comment>
<protein>
    <submittedName>
        <fullName evidence="4">DNAj</fullName>
    </submittedName>
</protein>
<feature type="chain" id="PRO_5046421547" evidence="2">
    <location>
        <begin position="23"/>
        <end position="575"/>
    </location>
</feature>
<dbReference type="InterPro" id="IPR001623">
    <property type="entry name" value="DnaJ_domain"/>
</dbReference>
<dbReference type="PROSITE" id="PS00636">
    <property type="entry name" value="DNAJ_1"/>
    <property type="match status" value="1"/>
</dbReference>
<evidence type="ECO:0000256" key="2">
    <source>
        <dbReference type="SAM" id="SignalP"/>
    </source>
</evidence>
<evidence type="ECO:0000313" key="4">
    <source>
        <dbReference type="EMBL" id="KAJ6248047.1"/>
    </source>
</evidence>
<dbReference type="EMBL" id="JAOAOG010000119">
    <property type="protein sequence ID" value="KAJ6248047.1"/>
    <property type="molecule type" value="Genomic_DNA"/>
</dbReference>
<reference evidence="4" key="1">
    <citation type="submission" date="2022-08" db="EMBL/GenBank/DDBJ databases">
        <title>Novel sulfate-reducing endosymbionts in the free-living metamonad Anaeramoeba.</title>
        <authorList>
            <person name="Jerlstrom-Hultqvist J."/>
            <person name="Cepicka I."/>
            <person name="Gallot-Lavallee L."/>
            <person name="Salas-Leiva D."/>
            <person name="Curtis B.A."/>
            <person name="Zahonova K."/>
            <person name="Pipaliya S."/>
            <person name="Dacks J."/>
            <person name="Roger A.J."/>
        </authorList>
    </citation>
    <scope>NUCLEOTIDE SEQUENCE</scope>
    <source>
        <strain evidence="4">Schooner1</strain>
    </source>
</reference>
<dbReference type="Gene3D" id="1.10.287.110">
    <property type="entry name" value="DnaJ domain"/>
    <property type="match status" value="1"/>
</dbReference>
<evidence type="ECO:0000259" key="3">
    <source>
        <dbReference type="PROSITE" id="PS50076"/>
    </source>
</evidence>
<accession>A0ABQ8YTW3</accession>
<dbReference type="SMART" id="SM00271">
    <property type="entry name" value="DnaJ"/>
    <property type="match status" value="1"/>
</dbReference>
<dbReference type="CDD" id="cd06257">
    <property type="entry name" value="DnaJ"/>
    <property type="match status" value="1"/>
</dbReference>
<sequence length="575" mass="68048">MRFFVSSELILISLTLFQIVKGINTHYDTLGVSNEASIGQIRSQYLKLVKQYHPDMNKSPEAQKKFIDIQTAWEVLKDPQSKKKYDQSLLYPRNDQQTYSRGSSENGHGNTYRHQKFTFTTNTNQFHNSFFQFNANFDSFFKPNPNNFRSSQLLFEPDRNTISLTLYNFQQHFLNSVKSTVTICIAYNLSLESKALSQIWPILTKKYSKYGVKFFAFNIEHQPSLSNYFGINNFLAPQIFSIIEANENKNKYNKIVFNDLDYSSTKAIFLNKFDDYVRSLFEKNNKISFIKNFKEFNNAKNNPTLKFRPSILLILNNNNGNNNNNNNKRQIQTPLFYYHFSLKHYRTLDFYLIKDSSICKNQLPNFKNKFILTIFNDKFDYNTKRKINWYTADDKLNNPYLIESYIFKHKQMVVTRISGEEVFNSICKIKDKYCVLWFTETNSKKFGTNLIKYQDFAKNTSTLLQRPVNFGFLDSINQKEFCSQFFKNFNNKIIVLNLLGNGLMRYIALDELNQLHSVDRGVKFPISSTYKRIQLKEEIFYNIKSNFNWYLYFIVPVFLLLISYLNCFKNFFNLG</sequence>
<feature type="domain" description="J" evidence="3">
    <location>
        <begin position="25"/>
        <end position="89"/>
    </location>
</feature>
<dbReference type="SUPFAM" id="SSF46565">
    <property type="entry name" value="Chaperone J-domain"/>
    <property type="match status" value="1"/>
</dbReference>
<dbReference type="PROSITE" id="PS50076">
    <property type="entry name" value="DNAJ_2"/>
    <property type="match status" value="1"/>
</dbReference>
<keyword evidence="5" id="KW-1185">Reference proteome</keyword>
<keyword evidence="1" id="KW-0472">Membrane</keyword>
<dbReference type="Proteomes" id="UP001150062">
    <property type="component" value="Unassembled WGS sequence"/>
</dbReference>
<dbReference type="Pfam" id="PF00226">
    <property type="entry name" value="DnaJ"/>
    <property type="match status" value="1"/>
</dbReference>
<proteinExistence type="predicted"/>
<dbReference type="InterPro" id="IPR018253">
    <property type="entry name" value="DnaJ_domain_CS"/>
</dbReference>
<keyword evidence="2" id="KW-0732">Signal</keyword>
<evidence type="ECO:0000313" key="5">
    <source>
        <dbReference type="Proteomes" id="UP001150062"/>
    </source>
</evidence>
<dbReference type="PANTHER" id="PTHR43096:SF10">
    <property type="entry name" value="CHAPERONE PROTEIN DNAJ A6, CHLOROPLASTIC"/>
    <property type="match status" value="1"/>
</dbReference>
<keyword evidence="1" id="KW-1133">Transmembrane helix</keyword>
<dbReference type="InterPro" id="IPR036869">
    <property type="entry name" value="J_dom_sf"/>
</dbReference>
<gene>
    <name evidence="4" type="ORF">M0813_18150</name>
</gene>
<name>A0ABQ8YTW3_9EUKA</name>